<dbReference type="GO" id="GO:0071897">
    <property type="term" value="P:DNA biosynthetic process"/>
    <property type="evidence" value="ECO:0007669"/>
    <property type="project" value="UniProtKB-ARBA"/>
</dbReference>
<evidence type="ECO:0000259" key="2">
    <source>
        <dbReference type="Pfam" id="PF22938"/>
    </source>
</evidence>
<dbReference type="InterPro" id="IPR000477">
    <property type="entry name" value="RT_dom"/>
</dbReference>
<dbReference type="Gene3D" id="3.30.70.270">
    <property type="match status" value="1"/>
</dbReference>
<evidence type="ECO:0000313" key="3">
    <source>
        <dbReference type="EMBL" id="GBO13169.1"/>
    </source>
</evidence>
<sequence length="414" mass="47464">MDGVRRGRKPSDRVCFYLNKSVKVMSGSSNREQKKARDKRKKWYDRGTVERKFKPGDLVLVMATIKPNKLDVSWMGPGTVISQISETNYLVSLPNRREKSQIFHINLLKPYHKRAEIVNVLLSEPVGHEPNDVDLEIVYPNANPDIYDFDEIVRVGSLKEKCTPEELGELERVLNCHRKLFSNDPGRTDLIEHNIVLISYQPIRIRPYRTLPRQTEILKQEIKRMLDLGVIKVGESDFSSPLILVEAPGRDPRPCIDYRKLNSATRAESFPFPNIEERVEAVASAKYITVIDLTKGYWQIPLSLQAQRYAAFSTPFGSYRPLTMPFGLLNAPYCFSKFMETLLQGCEQYCVPYLDNIAIFSNAWQDHMKHIDEILGKIASAKLKIKPVKYKFARYCVKYLCHMVGGGCRSPAEA</sequence>
<feature type="domain" description="Reverse transcriptase" evidence="1">
    <location>
        <begin position="250"/>
        <end position="402"/>
    </location>
</feature>
<gene>
    <name evidence="3" type="primary">TY3B-I_1102</name>
    <name evidence="3" type="ORF">AVEN_120205_1</name>
</gene>
<dbReference type="Gene3D" id="3.10.10.10">
    <property type="entry name" value="HIV Type 1 Reverse Transcriptase, subunit A, domain 1"/>
    <property type="match status" value="1"/>
</dbReference>
<name>A0A4Y2UJF3_ARAVE</name>
<dbReference type="InterPro" id="IPR043502">
    <property type="entry name" value="DNA/RNA_pol_sf"/>
</dbReference>
<dbReference type="InterPro" id="IPR043128">
    <property type="entry name" value="Rev_trsase/Diguanyl_cyclase"/>
</dbReference>
<dbReference type="Pfam" id="PF22938">
    <property type="entry name" value="Integrase_p58_C"/>
    <property type="match status" value="1"/>
</dbReference>
<protein>
    <submittedName>
        <fullName evidence="3">Transposon Ty3-I Gag-Pol polyprotein</fullName>
    </submittedName>
</protein>
<keyword evidence="4" id="KW-1185">Reference proteome</keyword>
<dbReference type="OrthoDB" id="6434338at2759"/>
<accession>A0A4Y2UJF3</accession>
<dbReference type="InterPro" id="IPR054465">
    <property type="entry name" value="Integrase_p58-like_C"/>
</dbReference>
<dbReference type="Pfam" id="PF00078">
    <property type="entry name" value="RVT_1"/>
    <property type="match status" value="1"/>
</dbReference>
<comment type="caution">
    <text evidence="3">The sequence shown here is derived from an EMBL/GenBank/DDBJ whole genome shotgun (WGS) entry which is preliminary data.</text>
</comment>
<evidence type="ECO:0000313" key="4">
    <source>
        <dbReference type="Proteomes" id="UP000499080"/>
    </source>
</evidence>
<feature type="domain" description="Integrase p58-like C-terminal" evidence="2">
    <location>
        <begin position="76"/>
        <end position="110"/>
    </location>
</feature>
<dbReference type="AlphaFoldDB" id="A0A4Y2UJF3"/>
<dbReference type="PANTHER" id="PTHR33064">
    <property type="entry name" value="POL PROTEIN"/>
    <property type="match status" value="1"/>
</dbReference>
<organism evidence="3 4">
    <name type="scientific">Araneus ventricosus</name>
    <name type="common">Orbweaver spider</name>
    <name type="synonym">Epeira ventricosa</name>
    <dbReference type="NCBI Taxonomy" id="182803"/>
    <lineage>
        <taxon>Eukaryota</taxon>
        <taxon>Metazoa</taxon>
        <taxon>Ecdysozoa</taxon>
        <taxon>Arthropoda</taxon>
        <taxon>Chelicerata</taxon>
        <taxon>Arachnida</taxon>
        <taxon>Araneae</taxon>
        <taxon>Araneomorphae</taxon>
        <taxon>Entelegynae</taxon>
        <taxon>Araneoidea</taxon>
        <taxon>Araneidae</taxon>
        <taxon>Araneus</taxon>
    </lineage>
</organism>
<proteinExistence type="predicted"/>
<evidence type="ECO:0000259" key="1">
    <source>
        <dbReference type="Pfam" id="PF00078"/>
    </source>
</evidence>
<dbReference type="PANTHER" id="PTHR33064:SF29">
    <property type="entry name" value="PEPTIDASE A2 DOMAIN-CONTAINING PROTEIN-RELATED"/>
    <property type="match status" value="1"/>
</dbReference>
<dbReference type="CDD" id="cd01647">
    <property type="entry name" value="RT_LTR"/>
    <property type="match status" value="1"/>
</dbReference>
<dbReference type="Proteomes" id="UP000499080">
    <property type="component" value="Unassembled WGS sequence"/>
</dbReference>
<reference evidence="3 4" key="1">
    <citation type="journal article" date="2019" name="Sci. Rep.">
        <title>Orb-weaving spider Araneus ventricosus genome elucidates the spidroin gene catalogue.</title>
        <authorList>
            <person name="Kono N."/>
            <person name="Nakamura H."/>
            <person name="Ohtoshi R."/>
            <person name="Moran D.A.P."/>
            <person name="Shinohara A."/>
            <person name="Yoshida Y."/>
            <person name="Fujiwara M."/>
            <person name="Mori M."/>
            <person name="Tomita M."/>
            <person name="Arakawa K."/>
        </authorList>
    </citation>
    <scope>NUCLEOTIDE SEQUENCE [LARGE SCALE GENOMIC DNA]</scope>
</reference>
<dbReference type="EMBL" id="BGPR01037536">
    <property type="protein sequence ID" value="GBO13169.1"/>
    <property type="molecule type" value="Genomic_DNA"/>
</dbReference>
<dbReference type="InterPro" id="IPR051320">
    <property type="entry name" value="Viral_Replic_Matur_Polypro"/>
</dbReference>
<dbReference type="SUPFAM" id="SSF56672">
    <property type="entry name" value="DNA/RNA polymerases"/>
    <property type="match status" value="1"/>
</dbReference>